<feature type="domain" description="Aldehyde oxidase/xanthine dehydrogenase a/b hammerhead" evidence="1">
    <location>
        <begin position="235"/>
        <end position="312"/>
    </location>
</feature>
<dbReference type="PROSITE" id="PS51318">
    <property type="entry name" value="TAT"/>
    <property type="match status" value="1"/>
</dbReference>
<evidence type="ECO:0000313" key="2">
    <source>
        <dbReference type="EMBL" id="WGW02438.1"/>
    </source>
</evidence>
<dbReference type="PANTHER" id="PTHR47495">
    <property type="entry name" value="ALDEHYDE DEHYDROGENASE"/>
    <property type="match status" value="1"/>
</dbReference>
<dbReference type="InterPro" id="IPR008274">
    <property type="entry name" value="AldOxase/xan_DH_MoCoBD1"/>
</dbReference>
<accession>A0ABY8QEK4</accession>
<dbReference type="InterPro" id="IPR012368">
    <property type="entry name" value="OxRdtase_Mopterin-bd_su_IorB"/>
</dbReference>
<dbReference type="EMBL" id="CP124616">
    <property type="protein sequence ID" value="WGW02438.1"/>
    <property type="molecule type" value="Genomic_DNA"/>
</dbReference>
<dbReference type="InterPro" id="IPR036856">
    <property type="entry name" value="Ald_Oxase/Xan_DH_a/b_sf"/>
</dbReference>
<dbReference type="InterPro" id="IPR046867">
    <property type="entry name" value="AldOxase/xan_DH_MoCoBD2"/>
</dbReference>
<dbReference type="Pfam" id="PF20256">
    <property type="entry name" value="MoCoBD_2"/>
    <property type="match status" value="2"/>
</dbReference>
<dbReference type="Gene3D" id="3.90.1170.50">
    <property type="entry name" value="Aldehyde oxidase/xanthine dehydrogenase, a/b hammerhead"/>
    <property type="match status" value="1"/>
</dbReference>
<dbReference type="SMART" id="SM01008">
    <property type="entry name" value="Ald_Xan_dh_C"/>
    <property type="match status" value="1"/>
</dbReference>
<dbReference type="InterPro" id="IPR052516">
    <property type="entry name" value="N-heterocyclic_Hydroxylase"/>
</dbReference>
<dbReference type="Gene3D" id="3.30.365.10">
    <property type="entry name" value="Aldehyde oxidase/xanthine dehydrogenase, molybdopterin binding domain"/>
    <property type="match status" value="4"/>
</dbReference>
<reference evidence="2 3" key="1">
    <citation type="submission" date="2023-05" db="EMBL/GenBank/DDBJ databases">
        <title>YMD87, complete Genome.</title>
        <authorList>
            <person name="Zhang J."/>
            <person name="Xu X."/>
        </authorList>
    </citation>
    <scope>NUCLEOTIDE SEQUENCE [LARGE SCALE GENOMIC DNA]</scope>
    <source>
        <strain evidence="2 3">YMD87</strain>
    </source>
</reference>
<dbReference type="Proteomes" id="UP001241605">
    <property type="component" value="Chromosome"/>
</dbReference>
<protein>
    <submittedName>
        <fullName evidence="2">Molybdopterin-dependent oxidoreductase</fullName>
    </submittedName>
</protein>
<dbReference type="PANTHER" id="PTHR47495:SF1">
    <property type="entry name" value="BLL3820 PROTEIN"/>
    <property type="match status" value="1"/>
</dbReference>
<dbReference type="PIRSF" id="PIRSF036389">
    <property type="entry name" value="IOR_B"/>
    <property type="match status" value="1"/>
</dbReference>
<dbReference type="Pfam" id="PF02738">
    <property type="entry name" value="MoCoBD_1"/>
    <property type="match status" value="1"/>
</dbReference>
<gene>
    <name evidence="2" type="ORF">QF118_10810</name>
</gene>
<name>A0ABY8QEK4_9RHOB</name>
<dbReference type="InterPro" id="IPR000674">
    <property type="entry name" value="Ald_Oxase/Xan_DH_a/b"/>
</dbReference>
<organism evidence="2 3">
    <name type="scientific">Tropicibacter oceani</name>
    <dbReference type="NCBI Taxonomy" id="3058420"/>
    <lineage>
        <taxon>Bacteria</taxon>
        <taxon>Pseudomonadati</taxon>
        <taxon>Pseudomonadota</taxon>
        <taxon>Alphaproteobacteria</taxon>
        <taxon>Rhodobacterales</taxon>
        <taxon>Roseobacteraceae</taxon>
        <taxon>Tropicibacter</taxon>
    </lineage>
</organism>
<dbReference type="InterPro" id="IPR006311">
    <property type="entry name" value="TAT_signal"/>
</dbReference>
<evidence type="ECO:0000313" key="3">
    <source>
        <dbReference type="Proteomes" id="UP001241605"/>
    </source>
</evidence>
<dbReference type="InterPro" id="IPR037165">
    <property type="entry name" value="AldOxase/xan_DH_Mopterin-bd_sf"/>
</dbReference>
<evidence type="ECO:0000259" key="1">
    <source>
        <dbReference type="SMART" id="SM01008"/>
    </source>
</evidence>
<dbReference type="SUPFAM" id="SSF54665">
    <property type="entry name" value="CO dehydrogenase molybdoprotein N-domain-like"/>
    <property type="match status" value="1"/>
</dbReference>
<dbReference type="RefSeq" id="WP_282299072.1">
    <property type="nucleotide sequence ID" value="NZ_CP124616.1"/>
</dbReference>
<dbReference type="SUPFAM" id="SSF56003">
    <property type="entry name" value="Molybdenum cofactor-binding domain"/>
    <property type="match status" value="2"/>
</dbReference>
<keyword evidence="3" id="KW-1185">Reference proteome</keyword>
<proteinExistence type="predicted"/>
<sequence length="743" mass="79464">MASIGKIARRTFLFGTLAVAGGAAFGAWYVTKTAPNPLRPEDGALNPFVVINGDGITLIAPRAEMGQGTHTTWAALLAEELDVTLDQVTVIHGPPAQAYYNSALMSEGLPNKGYDATGFQHSLGEAMGHLGKVFSMQVTGGSTAMKDGFERMRVMGAGAREMLRQAAARRTGLDSASLTTRAGMVITPDGTEIPYVDLAGDLDGIKPPKIRLRPQSDWTLLGKSQPRIDVPAKSTGTAQFGIDTRLPGMKFAAVRMAPTRASMKGFDGFEAGRMPGVEKVVDLGNGVAVIANNTWLAMQAVNAIPVEWDEAEYPATTEAMFAAIEQAFDSDPDSTMRDDGAVDDLPAAATAIEAEYRVPFLAHATMEPLNATAWFDGPKLRLWCGNQGPTFLQTACADEAGIDPEDVEVNVTLMGGGFGRRGEFDYAVIATRVAKAMPGTPVNVTWSREEDMTHDFYRPAAIARIKGAVQDGLPIGLDASVASPSISAQALKRWMGFAPGGPDKAIVDGLFNQPYGIPNYRVRGHKAELATPVGFWRSVGASFNGFFHESFLDEMAHAAGADPLEMRLALTRDEWLPAYHCLEAVRDMSGWTGKTPEGTGRGLAMVYSFGTPCAMVIEVQDQGGLIRLTGAWIAADPGIALDPGIIEAQLTGGMAYGLSAAIGEEIIFDGGAVQQRNFPDYDPLRMAQMPPVQVQILENQERLNGMGEIATPPAAPALANAIFDLTGKRLRELPLNRHVDFYI</sequence>